<dbReference type="HAMAP" id="MF_01465">
    <property type="entry name" value="SecY"/>
    <property type="match status" value="1"/>
</dbReference>
<keyword evidence="7 9" id="KW-0811">Translocation</keyword>
<evidence type="ECO:0000313" key="12">
    <source>
        <dbReference type="Proteomes" id="UP000637769"/>
    </source>
</evidence>
<comment type="subunit">
    <text evidence="9">Component of the Sec protein translocase complex. Heterotrimer consisting of SecY, SecE and SecG subunits. The heterotrimers can form oligomers, although 1 heterotrimer is thought to be able to translocate proteins. Interacts with the ribosome. Interacts with SecDF, and other proteins may be involved. Interacts with SecA.</text>
</comment>
<comment type="function">
    <text evidence="9">The central subunit of the protein translocation channel SecYEG. Consists of two halves formed by TMs 1-5 and 6-10. These two domains form a lateral gate at the front which open onto the bilayer between TMs 2 and 7, and are clamped together by SecE at the back. The channel is closed by both a pore ring composed of hydrophobic SecY resides and a short helix (helix 2A) on the extracellular side of the membrane which forms a plug. The plug probably moves laterally to allow the channel to open. The ring and the pore may move independently.</text>
</comment>
<feature type="transmembrane region" description="Helical" evidence="9">
    <location>
        <begin position="192"/>
        <end position="209"/>
    </location>
</feature>
<evidence type="ECO:0000256" key="7">
    <source>
        <dbReference type="ARBA" id="ARBA00023010"/>
    </source>
</evidence>
<evidence type="ECO:0000256" key="6">
    <source>
        <dbReference type="ARBA" id="ARBA00022989"/>
    </source>
</evidence>
<evidence type="ECO:0000256" key="3">
    <source>
        <dbReference type="ARBA" id="ARBA00022448"/>
    </source>
</evidence>
<evidence type="ECO:0000256" key="1">
    <source>
        <dbReference type="ARBA" id="ARBA00004141"/>
    </source>
</evidence>
<feature type="transmembrane region" description="Helical" evidence="9">
    <location>
        <begin position="79"/>
        <end position="103"/>
    </location>
</feature>
<dbReference type="PROSITE" id="PS00756">
    <property type="entry name" value="SECY_2"/>
    <property type="match status" value="1"/>
</dbReference>
<dbReference type="InterPro" id="IPR023201">
    <property type="entry name" value="SecY_dom_sf"/>
</dbReference>
<protein>
    <recommendedName>
        <fullName evidence="9">Protein translocase subunit SecY</fullName>
    </recommendedName>
</protein>
<keyword evidence="8 9" id="KW-0472">Membrane</keyword>
<evidence type="ECO:0000256" key="9">
    <source>
        <dbReference type="HAMAP-Rule" id="MF_01465"/>
    </source>
</evidence>
<dbReference type="PIRSF" id="PIRSF004557">
    <property type="entry name" value="SecY"/>
    <property type="match status" value="1"/>
</dbReference>
<feature type="transmembrane region" description="Helical" evidence="9">
    <location>
        <begin position="375"/>
        <end position="397"/>
    </location>
</feature>
<dbReference type="InterPro" id="IPR002208">
    <property type="entry name" value="SecY/SEC61-alpha"/>
</dbReference>
<keyword evidence="12" id="KW-1185">Reference proteome</keyword>
<keyword evidence="9" id="KW-1003">Cell membrane</keyword>
<comment type="caution">
    <text evidence="11">The sequence shown here is derived from an EMBL/GenBank/DDBJ whole genome shotgun (WGS) entry which is preliminary data.</text>
</comment>
<dbReference type="Pfam" id="PF00344">
    <property type="entry name" value="SecY"/>
    <property type="match status" value="1"/>
</dbReference>
<dbReference type="InterPro" id="IPR030659">
    <property type="entry name" value="SecY_CS"/>
</dbReference>
<dbReference type="PANTHER" id="PTHR10906">
    <property type="entry name" value="SECY/SEC61-ALPHA FAMILY MEMBER"/>
    <property type="match status" value="1"/>
</dbReference>
<comment type="subcellular location">
    <subcellularLocation>
        <location evidence="9">Cell membrane</location>
        <topology evidence="9">Multi-pass membrane protein</topology>
    </subcellularLocation>
    <subcellularLocation>
        <location evidence="1">Membrane</location>
        <topology evidence="1">Multi-pass membrane protein</topology>
    </subcellularLocation>
</comment>
<feature type="transmembrane region" description="Helical" evidence="9">
    <location>
        <begin position="27"/>
        <end position="45"/>
    </location>
</feature>
<comment type="similarity">
    <text evidence="2 9 10">Belongs to the SecY/SEC61-alpha family.</text>
</comment>
<keyword evidence="5 9" id="KW-0653">Protein transport</keyword>
<evidence type="ECO:0000256" key="4">
    <source>
        <dbReference type="ARBA" id="ARBA00022692"/>
    </source>
</evidence>
<feature type="transmembrane region" description="Helical" evidence="9">
    <location>
        <begin position="221"/>
        <end position="242"/>
    </location>
</feature>
<keyword evidence="3 9" id="KW-0813">Transport</keyword>
<feature type="transmembrane region" description="Helical" evidence="9">
    <location>
        <begin position="280"/>
        <end position="302"/>
    </location>
</feature>
<feature type="transmembrane region" description="Helical" evidence="9">
    <location>
        <begin position="322"/>
        <end position="343"/>
    </location>
</feature>
<feature type="transmembrane region" description="Helical" evidence="9">
    <location>
        <begin position="161"/>
        <end position="180"/>
    </location>
</feature>
<keyword evidence="6 9" id="KW-1133">Transmembrane helix</keyword>
<keyword evidence="4 9" id="KW-0812">Transmembrane</keyword>
<evidence type="ECO:0000313" key="11">
    <source>
        <dbReference type="EMBL" id="GGC29529.1"/>
    </source>
</evidence>
<name>A0ABQ1LTE9_9PROT</name>
<feature type="transmembrane region" description="Helical" evidence="9">
    <location>
        <begin position="403"/>
        <end position="420"/>
    </location>
</feature>
<evidence type="ECO:0000256" key="2">
    <source>
        <dbReference type="ARBA" id="ARBA00005751"/>
    </source>
</evidence>
<evidence type="ECO:0000256" key="5">
    <source>
        <dbReference type="ARBA" id="ARBA00022927"/>
    </source>
</evidence>
<dbReference type="RefSeq" id="WP_188426062.1">
    <property type="nucleotide sequence ID" value="NZ_BMCH01000003.1"/>
</dbReference>
<sequence>MASAAEQLAANLNLSSFAKATELKKRIWFTLGALIIYRLGTYIPVPGVDATVLGQLLQQNQGGIIGMFDMFSGGSLGRMAVFALNIMPYISASIIVQLLSTALPSLEALKKEGEQGRKKLNAYTRYLTVLIALFQAYGLAVGLEHMATKTGTLAVVSPGPFFILSSVITLVGGTMFLMWLGEQITSRGVGNGISLIIFAGIVANLPHALSSLFQLGYTGALSPFFVLLFLVLAGATIAFIVFMEQAQRRVVIQYPKRQVGSRMFGGDSSHMPLKVNTAGVIPPIFASSVLLIPVTISGFMNGKNVPGWVNTLGQEFGQGQPLYMVFYAVMILFFSYFYAAVTFNPEETAENLRKQGGFVPGIRPGSNTARYFDRILSRLTTIGALYLVAVCLLPQILISRYNVPFYFGGTSLIIIVSVTIDTMTQVQSHLVAHRYQGLIRKQRGRGNGKADQARGMRRR</sequence>
<reference evidence="12" key="1">
    <citation type="journal article" date="2019" name="Int. J. Syst. Evol. Microbiol.">
        <title>The Global Catalogue of Microorganisms (GCM) 10K type strain sequencing project: providing services to taxonomists for standard genome sequencing and annotation.</title>
        <authorList>
            <consortium name="The Broad Institute Genomics Platform"/>
            <consortium name="The Broad Institute Genome Sequencing Center for Infectious Disease"/>
            <person name="Wu L."/>
            <person name="Ma J."/>
        </authorList>
    </citation>
    <scope>NUCLEOTIDE SEQUENCE [LARGE SCALE GENOMIC DNA]</scope>
    <source>
        <strain evidence="12">CCM 7132</strain>
    </source>
</reference>
<accession>A0ABQ1LTE9</accession>
<gene>
    <name evidence="9 11" type="primary">secY</name>
    <name evidence="11" type="ORF">GCM10007207_13820</name>
</gene>
<feature type="transmembrane region" description="Helical" evidence="9">
    <location>
        <begin position="123"/>
        <end position="141"/>
    </location>
</feature>
<dbReference type="InterPro" id="IPR026593">
    <property type="entry name" value="SecY"/>
</dbReference>
<dbReference type="Proteomes" id="UP000637769">
    <property type="component" value="Unassembled WGS sequence"/>
</dbReference>
<dbReference type="Gene3D" id="1.10.3370.10">
    <property type="entry name" value="SecY subunit domain"/>
    <property type="match status" value="1"/>
</dbReference>
<dbReference type="SUPFAM" id="SSF103491">
    <property type="entry name" value="Preprotein translocase SecY subunit"/>
    <property type="match status" value="1"/>
</dbReference>
<dbReference type="EMBL" id="BMCH01000003">
    <property type="protein sequence ID" value="GGC29529.1"/>
    <property type="molecule type" value="Genomic_DNA"/>
</dbReference>
<organism evidence="11 12">
    <name type="scientific">Asaia siamensis</name>
    <dbReference type="NCBI Taxonomy" id="110479"/>
    <lineage>
        <taxon>Bacteria</taxon>
        <taxon>Pseudomonadati</taxon>
        <taxon>Pseudomonadota</taxon>
        <taxon>Alphaproteobacteria</taxon>
        <taxon>Acetobacterales</taxon>
        <taxon>Acetobacteraceae</taxon>
        <taxon>Asaia</taxon>
    </lineage>
</organism>
<evidence type="ECO:0000256" key="8">
    <source>
        <dbReference type="ARBA" id="ARBA00023136"/>
    </source>
</evidence>
<dbReference type="NCBIfam" id="TIGR00967">
    <property type="entry name" value="3a0501s007"/>
    <property type="match status" value="1"/>
</dbReference>
<evidence type="ECO:0000256" key="10">
    <source>
        <dbReference type="RuleBase" id="RU004349"/>
    </source>
</evidence>
<dbReference type="PRINTS" id="PR00303">
    <property type="entry name" value="SECYTRNLCASE"/>
</dbReference>
<proteinExistence type="inferred from homology"/>